<dbReference type="GeneID" id="90540294"/>
<evidence type="ECO:0000313" key="1">
    <source>
        <dbReference type="EMBL" id="WUR02477.1"/>
    </source>
</evidence>
<name>A0AAX4J9B2_9MICR</name>
<gene>
    <name evidence="1" type="ORF">VNE69_02004</name>
</gene>
<dbReference type="KEGG" id="vnx:VNE69_02004"/>
<keyword evidence="2" id="KW-1185">Reference proteome</keyword>
<reference evidence="1" key="1">
    <citation type="journal article" date="2024" name="BMC Genomics">
        <title>Functional annotation of a divergent genome using sequence and structure-based similarity.</title>
        <authorList>
            <person name="Svedberg D."/>
            <person name="Winiger R.R."/>
            <person name="Berg A."/>
            <person name="Sharma H."/>
            <person name="Tellgren-Roth C."/>
            <person name="Debrunner-Vossbrinck B.A."/>
            <person name="Vossbrinck C.R."/>
            <person name="Barandun J."/>
        </authorList>
    </citation>
    <scope>NUCLEOTIDE SEQUENCE</scope>
    <source>
        <strain evidence="1">Illinois isolate</strain>
    </source>
</reference>
<accession>A0AAX4J9B2</accession>
<protein>
    <submittedName>
        <fullName evidence="1">SP-containing protein</fullName>
    </submittedName>
</protein>
<organism evidence="1 2">
    <name type="scientific">Vairimorpha necatrix</name>
    <dbReference type="NCBI Taxonomy" id="6039"/>
    <lineage>
        <taxon>Eukaryota</taxon>
        <taxon>Fungi</taxon>
        <taxon>Fungi incertae sedis</taxon>
        <taxon>Microsporidia</taxon>
        <taxon>Nosematidae</taxon>
        <taxon>Vairimorpha</taxon>
    </lineage>
</organism>
<dbReference type="EMBL" id="CP142727">
    <property type="protein sequence ID" value="WUR02477.1"/>
    <property type="molecule type" value="Genomic_DNA"/>
</dbReference>
<sequence length="216" mass="25743">MYFLLISCLRCSELENMQSKTIIQNNYDLTRGEDANIKNNLILSFHAITIWNNSLEIFNTAKKDILRFKNFEFKRWSKKSKILDINVRELNALLDEDFIKDNSKVAAISVKLYKHFDKSIHLYDVKHLKMYEKAIKLISLHKIKIEKIYNICKDMEFDSNLKVYKNIDTAKNWKNFVEQVKRYKILQDFEVVLYGLEHIKNTINKNVKECADVLEH</sequence>
<dbReference type="Proteomes" id="UP001334084">
    <property type="component" value="Chromosome 2"/>
</dbReference>
<evidence type="ECO:0000313" key="2">
    <source>
        <dbReference type="Proteomes" id="UP001334084"/>
    </source>
</evidence>
<proteinExistence type="predicted"/>
<dbReference type="AlphaFoldDB" id="A0AAX4J9B2"/>
<dbReference type="RefSeq" id="XP_065328622.1">
    <property type="nucleotide sequence ID" value="XM_065472550.1"/>
</dbReference>